<reference evidence="4" key="1">
    <citation type="submission" date="2024-04" db="EMBL/GenBank/DDBJ databases">
        <authorList>
            <person name="Shaw F."/>
            <person name="Minotto A."/>
        </authorList>
    </citation>
    <scope>NUCLEOTIDE SEQUENCE [LARGE SCALE GENOMIC DNA]</scope>
</reference>
<dbReference type="SUPFAM" id="SSF51735">
    <property type="entry name" value="NAD(P)-binding Rossmann-fold domains"/>
    <property type="match status" value="1"/>
</dbReference>
<proteinExistence type="inferred from homology"/>
<keyword evidence="1" id="KW-0560">Oxidoreductase</keyword>
<evidence type="ECO:0000313" key="4">
    <source>
        <dbReference type="Proteomes" id="UP001497453"/>
    </source>
</evidence>
<dbReference type="PANTHER" id="PTHR10366:SF564">
    <property type="entry name" value="STEROL-4-ALPHA-CARBOXYLATE 3-DEHYDROGENASE, DECARBOXYLATING"/>
    <property type="match status" value="1"/>
</dbReference>
<evidence type="ECO:0000313" key="3">
    <source>
        <dbReference type="EMBL" id="CAL1707947.1"/>
    </source>
</evidence>
<dbReference type="InterPro" id="IPR050425">
    <property type="entry name" value="NAD(P)_dehydrat-like"/>
</dbReference>
<comment type="similarity">
    <text evidence="2">Belongs to the NAD(P)-dependent epimerase/dehydratase family. Dihydroflavonol-4-reductase subfamily.</text>
</comment>
<protein>
    <submittedName>
        <fullName evidence="3">Uncharacterized protein</fullName>
    </submittedName>
</protein>
<keyword evidence="4" id="KW-1185">Reference proteome</keyword>
<dbReference type="Gene3D" id="3.40.50.720">
    <property type="entry name" value="NAD(P)-binding Rossmann-like Domain"/>
    <property type="match status" value="2"/>
</dbReference>
<dbReference type="EMBL" id="OZ037947">
    <property type="protein sequence ID" value="CAL1707947.1"/>
    <property type="molecule type" value="Genomic_DNA"/>
</dbReference>
<organism evidence="3 4">
    <name type="scientific">Somion occarium</name>
    <dbReference type="NCBI Taxonomy" id="3059160"/>
    <lineage>
        <taxon>Eukaryota</taxon>
        <taxon>Fungi</taxon>
        <taxon>Dikarya</taxon>
        <taxon>Basidiomycota</taxon>
        <taxon>Agaricomycotina</taxon>
        <taxon>Agaricomycetes</taxon>
        <taxon>Polyporales</taxon>
        <taxon>Cerrenaceae</taxon>
        <taxon>Somion</taxon>
    </lineage>
</organism>
<evidence type="ECO:0000256" key="1">
    <source>
        <dbReference type="ARBA" id="ARBA00023002"/>
    </source>
</evidence>
<evidence type="ECO:0000256" key="2">
    <source>
        <dbReference type="ARBA" id="ARBA00023445"/>
    </source>
</evidence>
<gene>
    <name evidence="3" type="ORF">GFSPODELE1_LOCUS6610</name>
</gene>
<dbReference type="PANTHER" id="PTHR10366">
    <property type="entry name" value="NAD DEPENDENT EPIMERASE/DEHYDRATASE"/>
    <property type="match status" value="1"/>
</dbReference>
<dbReference type="InterPro" id="IPR036291">
    <property type="entry name" value="NAD(P)-bd_dom_sf"/>
</dbReference>
<sequence>MFLKVSQPFVTVNAALPSGCKLLVTGANDLVAAWVVRELLENGFLVRGTIRSDAKGIYLRKQFASYGDGLEIAVVPDIERVHFTRQSRMSMPSSIQYTASPYRFDAENPKELIDPAVRVTTSISHSAMKHGSASGHHLVLCCCTSKPWGRMLPNHMKYSASKTLAEKAACGCYNQNKEKLEWDLITLCPPAILAS</sequence>
<dbReference type="Proteomes" id="UP001497453">
    <property type="component" value="Chromosome 4"/>
</dbReference>
<name>A0ABP1DLB3_9APHY</name>
<accession>A0ABP1DLB3</accession>